<dbReference type="Gene3D" id="3.40.1620.10">
    <property type="entry name" value="YefM-like domain"/>
    <property type="match status" value="1"/>
</dbReference>
<protein>
    <recommendedName>
        <fullName evidence="2">Antitoxin</fullName>
    </recommendedName>
</protein>
<name>A0ABW6N8D4_9ACTN</name>
<comment type="function">
    <text evidence="2">Antitoxin component of a type II toxin-antitoxin (TA) system.</text>
</comment>
<sequence length="150" mass="16760">MNDTERTAVYRFYDSTDTLLYVGITSDLDVRWDVHSRKKPWWPRVARKDVVWRATRGEALADESKAIVEEKPLYNVLGSDNPPPLGSPDRPGTTAPADGLTAEDARRQFADLLNRVGFKGEQILITRHGKPIAKLVPATGDETADRATEK</sequence>
<evidence type="ECO:0000256" key="1">
    <source>
        <dbReference type="ARBA" id="ARBA00009981"/>
    </source>
</evidence>
<dbReference type="Proteomes" id="UP001601422">
    <property type="component" value="Unassembled WGS sequence"/>
</dbReference>
<dbReference type="Gene3D" id="3.40.1440.10">
    <property type="entry name" value="GIY-YIG endonuclease"/>
    <property type="match status" value="1"/>
</dbReference>
<feature type="region of interest" description="Disordered" evidence="3">
    <location>
        <begin position="75"/>
        <end position="101"/>
    </location>
</feature>
<organism evidence="5 6">
    <name type="scientific">Streptomyces tibetensis</name>
    <dbReference type="NCBI Taxonomy" id="2382123"/>
    <lineage>
        <taxon>Bacteria</taxon>
        <taxon>Bacillati</taxon>
        <taxon>Actinomycetota</taxon>
        <taxon>Actinomycetes</taxon>
        <taxon>Kitasatosporales</taxon>
        <taxon>Streptomycetaceae</taxon>
        <taxon>Streptomyces</taxon>
    </lineage>
</organism>
<comment type="similarity">
    <text evidence="1 2">Belongs to the phD/YefM antitoxin family.</text>
</comment>
<evidence type="ECO:0000256" key="2">
    <source>
        <dbReference type="RuleBase" id="RU362080"/>
    </source>
</evidence>
<dbReference type="InterPro" id="IPR035901">
    <property type="entry name" value="GIY-YIG_endonuc_sf"/>
</dbReference>
<dbReference type="SUPFAM" id="SSF82771">
    <property type="entry name" value="GIY-YIG endonuclease"/>
    <property type="match status" value="1"/>
</dbReference>
<keyword evidence="6" id="KW-1185">Reference proteome</keyword>
<dbReference type="Pfam" id="PF01541">
    <property type="entry name" value="GIY-YIG"/>
    <property type="match status" value="1"/>
</dbReference>
<gene>
    <name evidence="5" type="ORF">ACFYQT_39920</name>
</gene>
<evidence type="ECO:0000256" key="3">
    <source>
        <dbReference type="SAM" id="MobiDB-lite"/>
    </source>
</evidence>
<accession>A0ABW6N8D4</accession>
<dbReference type="SUPFAM" id="SSF143120">
    <property type="entry name" value="YefM-like"/>
    <property type="match status" value="1"/>
</dbReference>
<dbReference type="RefSeq" id="WP_389835486.1">
    <property type="nucleotide sequence ID" value="NZ_JBIAJP010000021.1"/>
</dbReference>
<feature type="domain" description="GIY-YIG" evidence="4">
    <location>
        <begin position="5"/>
        <end position="87"/>
    </location>
</feature>
<evidence type="ECO:0000313" key="6">
    <source>
        <dbReference type="Proteomes" id="UP001601422"/>
    </source>
</evidence>
<dbReference type="Pfam" id="PF02604">
    <property type="entry name" value="PhdYeFM_antitox"/>
    <property type="match status" value="1"/>
</dbReference>
<evidence type="ECO:0000313" key="5">
    <source>
        <dbReference type="EMBL" id="MFF0009564.1"/>
    </source>
</evidence>
<evidence type="ECO:0000259" key="4">
    <source>
        <dbReference type="PROSITE" id="PS50164"/>
    </source>
</evidence>
<reference evidence="5 6" key="1">
    <citation type="submission" date="2024-10" db="EMBL/GenBank/DDBJ databases">
        <title>The Natural Products Discovery Center: Release of the First 8490 Sequenced Strains for Exploring Actinobacteria Biosynthetic Diversity.</title>
        <authorList>
            <person name="Kalkreuter E."/>
            <person name="Kautsar S.A."/>
            <person name="Yang D."/>
            <person name="Bader C.D."/>
            <person name="Teijaro C.N."/>
            <person name="Fluegel L."/>
            <person name="Davis C.M."/>
            <person name="Simpson J.R."/>
            <person name="Lauterbach L."/>
            <person name="Steele A.D."/>
            <person name="Gui C."/>
            <person name="Meng S."/>
            <person name="Li G."/>
            <person name="Viehrig K."/>
            <person name="Ye F."/>
            <person name="Su P."/>
            <person name="Kiefer A.F."/>
            <person name="Nichols A."/>
            <person name="Cepeda A.J."/>
            <person name="Yan W."/>
            <person name="Fan B."/>
            <person name="Jiang Y."/>
            <person name="Adhikari A."/>
            <person name="Zheng C.-J."/>
            <person name="Schuster L."/>
            <person name="Cowan T.M."/>
            <person name="Smanski M.J."/>
            <person name="Chevrette M.G."/>
            <person name="De Carvalho L.P.S."/>
            <person name="Shen B."/>
        </authorList>
    </citation>
    <scope>NUCLEOTIDE SEQUENCE [LARGE SCALE GENOMIC DNA]</scope>
    <source>
        <strain evidence="5 6">NPDC005497</strain>
    </source>
</reference>
<dbReference type="PROSITE" id="PS50164">
    <property type="entry name" value="GIY_YIG"/>
    <property type="match status" value="1"/>
</dbReference>
<dbReference type="EMBL" id="JBIAJP010000021">
    <property type="protein sequence ID" value="MFF0009564.1"/>
    <property type="molecule type" value="Genomic_DNA"/>
</dbReference>
<dbReference type="InterPro" id="IPR000305">
    <property type="entry name" value="GIY-YIG_endonuc"/>
</dbReference>
<dbReference type="NCBIfam" id="TIGR01552">
    <property type="entry name" value="phd_fam"/>
    <property type="match status" value="1"/>
</dbReference>
<dbReference type="InterPro" id="IPR006442">
    <property type="entry name" value="Antitoxin_Phd/YefM"/>
</dbReference>
<proteinExistence type="inferred from homology"/>
<dbReference type="InterPro" id="IPR036165">
    <property type="entry name" value="YefM-like_sf"/>
</dbReference>
<comment type="caution">
    <text evidence="5">The sequence shown here is derived from an EMBL/GenBank/DDBJ whole genome shotgun (WGS) entry which is preliminary data.</text>
</comment>
<feature type="region of interest" description="Disordered" evidence="3">
    <location>
        <begin position="130"/>
        <end position="150"/>
    </location>
</feature>
<dbReference type="SMART" id="SM00465">
    <property type="entry name" value="GIYc"/>
    <property type="match status" value="1"/>
</dbReference>